<feature type="compositionally biased region" description="Polar residues" evidence="1">
    <location>
        <begin position="185"/>
        <end position="200"/>
    </location>
</feature>
<accession>A0A8T0WJP7</accession>
<keyword evidence="3" id="KW-1185">Reference proteome</keyword>
<feature type="non-terminal residue" evidence="2">
    <location>
        <position position="211"/>
    </location>
</feature>
<name>A0A8T0WJP7_PANVG</name>
<dbReference type="PANTHER" id="PTHR31065">
    <property type="entry name" value="PLATZ TRANSCRIPTION FACTOR FAMILY PROTEIN"/>
    <property type="match status" value="1"/>
</dbReference>
<dbReference type="AlphaFoldDB" id="A0A8T0WJP7"/>
<evidence type="ECO:0000313" key="3">
    <source>
        <dbReference type="Proteomes" id="UP000823388"/>
    </source>
</evidence>
<sequence>ALYGLKQAPRAWYSRLKETKFFEPCSKHAAACRSTRSAGSCNYFCTSCATDGTLCSGCLVNHAGHEIIQIRRSSSHCLVKVADLRHQLNVSLVQTYVVNGEPAVFLDKRTMSGKAKPGMTKCEECGRGLHDAGCMFCSLGCKAKGIEDLLDFSISFAVDPRSDSSGEESEFELESDDDDDDDDSFNNPTKFRKLGTSSGSGRHVNARGHQS</sequence>
<organism evidence="2 3">
    <name type="scientific">Panicum virgatum</name>
    <name type="common">Blackwell switchgrass</name>
    <dbReference type="NCBI Taxonomy" id="38727"/>
    <lineage>
        <taxon>Eukaryota</taxon>
        <taxon>Viridiplantae</taxon>
        <taxon>Streptophyta</taxon>
        <taxon>Embryophyta</taxon>
        <taxon>Tracheophyta</taxon>
        <taxon>Spermatophyta</taxon>
        <taxon>Magnoliopsida</taxon>
        <taxon>Liliopsida</taxon>
        <taxon>Poales</taxon>
        <taxon>Poaceae</taxon>
        <taxon>PACMAD clade</taxon>
        <taxon>Panicoideae</taxon>
        <taxon>Panicodae</taxon>
        <taxon>Paniceae</taxon>
        <taxon>Panicinae</taxon>
        <taxon>Panicum</taxon>
        <taxon>Panicum sect. Hiantes</taxon>
    </lineage>
</organism>
<feature type="non-terminal residue" evidence="2">
    <location>
        <position position="1"/>
    </location>
</feature>
<proteinExistence type="predicted"/>
<feature type="region of interest" description="Disordered" evidence="1">
    <location>
        <begin position="159"/>
        <end position="211"/>
    </location>
</feature>
<dbReference type="InterPro" id="IPR006734">
    <property type="entry name" value="PLATZ"/>
</dbReference>
<reference evidence="2" key="1">
    <citation type="submission" date="2020-05" db="EMBL/GenBank/DDBJ databases">
        <title>WGS assembly of Panicum virgatum.</title>
        <authorList>
            <person name="Lovell J.T."/>
            <person name="Jenkins J."/>
            <person name="Shu S."/>
            <person name="Juenger T.E."/>
            <person name="Schmutz J."/>
        </authorList>
    </citation>
    <scope>NUCLEOTIDE SEQUENCE</scope>
    <source>
        <strain evidence="2">AP13</strain>
    </source>
</reference>
<dbReference type="Pfam" id="PF04640">
    <property type="entry name" value="PLATZ"/>
    <property type="match status" value="1"/>
</dbReference>
<evidence type="ECO:0000256" key="1">
    <source>
        <dbReference type="SAM" id="MobiDB-lite"/>
    </source>
</evidence>
<evidence type="ECO:0000313" key="2">
    <source>
        <dbReference type="EMBL" id="KAG2649152.1"/>
    </source>
</evidence>
<dbReference type="Proteomes" id="UP000823388">
    <property type="component" value="Chromosome 1N"/>
</dbReference>
<feature type="compositionally biased region" description="Acidic residues" evidence="1">
    <location>
        <begin position="165"/>
        <end position="184"/>
    </location>
</feature>
<dbReference type="EMBL" id="CM029038">
    <property type="protein sequence ID" value="KAG2649152.1"/>
    <property type="molecule type" value="Genomic_DNA"/>
</dbReference>
<protein>
    <submittedName>
        <fullName evidence="2">Uncharacterized protein</fullName>
    </submittedName>
</protein>
<comment type="caution">
    <text evidence="2">The sequence shown here is derived from an EMBL/GenBank/DDBJ whole genome shotgun (WGS) entry which is preliminary data.</text>
</comment>
<dbReference type="PANTHER" id="PTHR31065:SF49">
    <property type="entry name" value="PLATZ TRANSCRIPTION FACTOR FAMILY PROTEIN"/>
    <property type="match status" value="1"/>
</dbReference>
<gene>
    <name evidence="2" type="ORF">PVAP13_1NG055600</name>
</gene>